<feature type="chain" id="PRO_5046308774" description="Thiol:disulfide interchange protein DsbD N-terminal domain-containing protein" evidence="1">
    <location>
        <begin position="29"/>
        <end position="276"/>
    </location>
</feature>
<dbReference type="RefSeq" id="WP_226933489.1">
    <property type="nucleotide sequence ID" value="NZ_JACDXX010000001.1"/>
</dbReference>
<protein>
    <recommendedName>
        <fullName evidence="2">Thiol:disulfide interchange protein DsbD N-terminal domain-containing protein</fullName>
    </recommendedName>
</protein>
<comment type="caution">
    <text evidence="3">The sequence shown here is derived from an EMBL/GenBank/DDBJ whole genome shotgun (WGS) entry which is preliminary data.</text>
</comment>
<proteinExistence type="predicted"/>
<keyword evidence="4" id="KW-1185">Reference proteome</keyword>
<evidence type="ECO:0000259" key="2">
    <source>
        <dbReference type="Pfam" id="PF11412"/>
    </source>
</evidence>
<evidence type="ECO:0000313" key="4">
    <source>
        <dbReference type="Proteomes" id="UP001198571"/>
    </source>
</evidence>
<gene>
    <name evidence="3" type="ORF">H0485_01160</name>
</gene>
<name>A0ABS8CGV2_9RHOB</name>
<dbReference type="EMBL" id="JACDXX010000001">
    <property type="protein sequence ID" value="MCB5408617.1"/>
    <property type="molecule type" value="Genomic_DNA"/>
</dbReference>
<sequence length="276" mass="29222">MPRLPRVLALSISLIPAIAGLAPAAAMAGPATQDEVLQAVVLTGWQQPDGRRMAALRLDLAPGWKTYWRSPGEAGIPPQFDWSASVNVRSVRLHWPAPVVFETNGMRSIGYRDQLVLPVEVTPLDPARPVRLVAGVELGICHDICLPASLRLDAGIEGKGAPDRLIEAALQARPRSAKEAGLAGIRCRVEPIDDGLRLSADMGLPPQGQSETVAFETSDRTIWVSESVAARQGATLSASAELVAPSARPFALDRSGITLTVISERGAVEVRGCPAG</sequence>
<evidence type="ECO:0000313" key="3">
    <source>
        <dbReference type="EMBL" id="MCB5408617.1"/>
    </source>
</evidence>
<feature type="signal peptide" evidence="1">
    <location>
        <begin position="1"/>
        <end position="28"/>
    </location>
</feature>
<keyword evidence="1" id="KW-0732">Signal</keyword>
<accession>A0ABS8CGV2</accession>
<dbReference type="Proteomes" id="UP001198571">
    <property type="component" value="Unassembled WGS sequence"/>
</dbReference>
<feature type="domain" description="Thiol:disulfide interchange protein DsbD N-terminal" evidence="2">
    <location>
        <begin position="48"/>
        <end position="149"/>
    </location>
</feature>
<evidence type="ECO:0000256" key="1">
    <source>
        <dbReference type="SAM" id="SignalP"/>
    </source>
</evidence>
<dbReference type="Pfam" id="PF11412">
    <property type="entry name" value="DsbD_N"/>
    <property type="match status" value="1"/>
</dbReference>
<organism evidence="3 4">
    <name type="scientific">Pseudogemmobacter faecipullorum</name>
    <dbReference type="NCBI Taxonomy" id="2755041"/>
    <lineage>
        <taxon>Bacteria</taxon>
        <taxon>Pseudomonadati</taxon>
        <taxon>Pseudomonadota</taxon>
        <taxon>Alphaproteobacteria</taxon>
        <taxon>Rhodobacterales</taxon>
        <taxon>Paracoccaceae</taxon>
        <taxon>Pseudogemmobacter</taxon>
    </lineage>
</organism>
<dbReference type="InterPro" id="IPR028250">
    <property type="entry name" value="DsbDN"/>
</dbReference>
<reference evidence="3 4" key="1">
    <citation type="submission" date="2020-07" db="EMBL/GenBank/DDBJ databases">
        <title>Pseudogemmobacter sp. nov., isolated from poultry manure in Taiwan.</title>
        <authorList>
            <person name="Lin S.-Y."/>
            <person name="Tang Y.-S."/>
            <person name="Young C.-C."/>
        </authorList>
    </citation>
    <scope>NUCLEOTIDE SEQUENCE [LARGE SCALE GENOMIC DNA]</scope>
    <source>
        <strain evidence="3 4">CC-YST710</strain>
    </source>
</reference>